<evidence type="ECO:0000313" key="4">
    <source>
        <dbReference type="EMBL" id="RRS03579.1"/>
    </source>
</evidence>
<feature type="domain" description="CBS" evidence="3">
    <location>
        <begin position="329"/>
        <end position="385"/>
    </location>
</feature>
<dbReference type="InterPro" id="IPR046342">
    <property type="entry name" value="CBS_dom_sf"/>
</dbReference>
<organism evidence="4 5">
    <name type="scientific">Aquabacterium soli</name>
    <dbReference type="NCBI Taxonomy" id="2493092"/>
    <lineage>
        <taxon>Bacteria</taxon>
        <taxon>Pseudomonadati</taxon>
        <taxon>Pseudomonadota</taxon>
        <taxon>Betaproteobacteria</taxon>
        <taxon>Burkholderiales</taxon>
        <taxon>Aquabacterium</taxon>
    </lineage>
</organism>
<dbReference type="Pfam" id="PF04982">
    <property type="entry name" value="TM_HPP"/>
    <property type="match status" value="1"/>
</dbReference>
<dbReference type="AlphaFoldDB" id="A0A3R8YM51"/>
<comment type="caution">
    <text evidence="4">The sequence shown here is derived from an EMBL/GenBank/DDBJ whole genome shotgun (WGS) entry which is preliminary data.</text>
</comment>
<keyword evidence="2" id="KW-1133">Transmembrane helix</keyword>
<evidence type="ECO:0000256" key="2">
    <source>
        <dbReference type="SAM" id="Phobius"/>
    </source>
</evidence>
<gene>
    <name evidence="4" type="ORF">EIP75_15175</name>
</gene>
<accession>A0A3R8YM51</accession>
<dbReference type="Pfam" id="PF00571">
    <property type="entry name" value="CBS"/>
    <property type="match status" value="2"/>
</dbReference>
<dbReference type="Proteomes" id="UP000269265">
    <property type="component" value="Unassembled WGS sequence"/>
</dbReference>
<keyword evidence="1" id="KW-0129">CBS domain</keyword>
<dbReference type="PANTHER" id="PTHR33741">
    <property type="entry name" value="TRANSMEMBRANE PROTEIN DDB_G0269096-RELATED"/>
    <property type="match status" value="1"/>
</dbReference>
<dbReference type="EMBL" id="RSED01000011">
    <property type="protein sequence ID" value="RRS03579.1"/>
    <property type="molecule type" value="Genomic_DNA"/>
</dbReference>
<feature type="domain" description="CBS" evidence="3">
    <location>
        <begin position="245"/>
        <end position="302"/>
    </location>
</feature>
<keyword evidence="2" id="KW-0812">Transmembrane</keyword>
<dbReference type="PROSITE" id="PS51371">
    <property type="entry name" value="CBS"/>
    <property type="match status" value="2"/>
</dbReference>
<evidence type="ECO:0000313" key="5">
    <source>
        <dbReference type="Proteomes" id="UP000269265"/>
    </source>
</evidence>
<dbReference type="CDD" id="cd04600">
    <property type="entry name" value="CBS_pair_HPP_assoc"/>
    <property type="match status" value="1"/>
</dbReference>
<protein>
    <submittedName>
        <fullName evidence="4">HPP family protein</fullName>
    </submittedName>
</protein>
<evidence type="ECO:0000259" key="3">
    <source>
        <dbReference type="PROSITE" id="PS51371"/>
    </source>
</evidence>
<feature type="transmembrane region" description="Helical" evidence="2">
    <location>
        <begin position="83"/>
        <end position="103"/>
    </location>
</feature>
<dbReference type="Gene3D" id="3.10.580.10">
    <property type="entry name" value="CBS-domain"/>
    <property type="match status" value="1"/>
</dbReference>
<evidence type="ECO:0000256" key="1">
    <source>
        <dbReference type="PROSITE-ProRule" id="PRU00703"/>
    </source>
</evidence>
<feature type="transmembrane region" description="Helical" evidence="2">
    <location>
        <begin position="30"/>
        <end position="47"/>
    </location>
</feature>
<feature type="transmembrane region" description="Helical" evidence="2">
    <location>
        <begin position="59"/>
        <end position="77"/>
    </location>
</feature>
<feature type="transmembrane region" description="Helical" evidence="2">
    <location>
        <begin position="148"/>
        <end position="170"/>
    </location>
</feature>
<sequence length="385" mass="41795">MPRISPADRLTSWLVALRPAPLTVDHRERWRAAFGGFIGILITGLLCRWADGAWLSGHALPWLVAPLGASAVLVFAVPGSPLAQPWSVVGGNTLSALVGIACANLIPDPAWAGAAAVGLAIAVMFAARCLHPPGGAMALLTSLGHVTHFSFAAFPAFIDSTTLVLAGMAYNQLTGKRYPHAQRAAAAPAPGEPQPRFSTEDLDAVLRRHNEVLDVSRDDLESLLRETEAQSYQRLLGDLRCDAVMTREPATVQFGDSLQTAWSLMRERKVKALPVVDRWNKLVGIVTLADFMRHADLDLHEGFADRLRGFVRRVTTVHADKPDVVGQIMTRHVRVASADRPVLDLAAVFSEGGHHHIPIIDERKQLVGILTQTDFVRALYRAVGK</sequence>
<dbReference type="OrthoDB" id="9811720at2"/>
<dbReference type="InterPro" id="IPR058581">
    <property type="entry name" value="TM_HPP"/>
</dbReference>
<dbReference type="PANTHER" id="PTHR33741:SF5">
    <property type="entry name" value="TRANSMEMBRANE PROTEIN DDB_G0269096-RELATED"/>
    <property type="match status" value="1"/>
</dbReference>
<reference evidence="4 5" key="1">
    <citation type="submission" date="2018-12" db="EMBL/GenBank/DDBJ databases">
        <title>The whole draft genome of Aquabacterium sp. SJQ9.</title>
        <authorList>
            <person name="Sun L."/>
            <person name="Gao X."/>
            <person name="Chen W."/>
            <person name="Huang K."/>
        </authorList>
    </citation>
    <scope>NUCLEOTIDE SEQUENCE [LARGE SCALE GENOMIC DNA]</scope>
    <source>
        <strain evidence="4 5">SJQ9</strain>
    </source>
</reference>
<dbReference type="RefSeq" id="WP_125244110.1">
    <property type="nucleotide sequence ID" value="NZ_RSED01000011.1"/>
</dbReference>
<dbReference type="InterPro" id="IPR007065">
    <property type="entry name" value="HPP"/>
</dbReference>
<keyword evidence="5" id="KW-1185">Reference proteome</keyword>
<dbReference type="SUPFAM" id="SSF54631">
    <property type="entry name" value="CBS-domain pair"/>
    <property type="match status" value="1"/>
</dbReference>
<dbReference type="SMART" id="SM00116">
    <property type="entry name" value="CBS"/>
    <property type="match status" value="2"/>
</dbReference>
<proteinExistence type="predicted"/>
<feature type="transmembrane region" description="Helical" evidence="2">
    <location>
        <begin position="110"/>
        <end position="128"/>
    </location>
</feature>
<name>A0A3R8YM51_9BURK</name>
<keyword evidence="2" id="KW-0472">Membrane</keyword>
<dbReference type="InterPro" id="IPR000644">
    <property type="entry name" value="CBS_dom"/>
</dbReference>